<evidence type="ECO:0000256" key="4">
    <source>
        <dbReference type="ARBA" id="ARBA00022475"/>
    </source>
</evidence>
<keyword evidence="9 12" id="KW-1133">Transmembrane helix</keyword>
<proteinExistence type="inferred from homology"/>
<reference evidence="13 14" key="1">
    <citation type="submission" date="2016-10" db="EMBL/GenBank/DDBJ databases">
        <authorList>
            <person name="de Groot N.N."/>
        </authorList>
    </citation>
    <scope>NUCLEOTIDE SEQUENCE [LARGE SCALE GENOMIC DNA]</scope>
    <source>
        <strain evidence="13 14">DSM 13760</strain>
    </source>
</reference>
<comment type="subcellular location">
    <subcellularLocation>
        <location evidence="1">Cell membrane</location>
        <topology evidence="1">Multi-pass membrane protein</topology>
    </subcellularLocation>
</comment>
<evidence type="ECO:0000256" key="12">
    <source>
        <dbReference type="PIRNR" id="PIRNR006446"/>
    </source>
</evidence>
<evidence type="ECO:0000256" key="1">
    <source>
        <dbReference type="ARBA" id="ARBA00004651"/>
    </source>
</evidence>
<dbReference type="PANTHER" id="PTHR30365:SF15">
    <property type="entry name" value="CYTOCHROME BD UBIQUINOL OXIDASE SUBUNIT 1"/>
    <property type="match status" value="1"/>
</dbReference>
<keyword evidence="4 12" id="KW-1003">Cell membrane</keyword>
<keyword evidence="10 12" id="KW-0408">Iron</keyword>
<dbReference type="GO" id="GO:0009055">
    <property type="term" value="F:electron transfer activity"/>
    <property type="evidence" value="ECO:0007669"/>
    <property type="project" value="UniProtKB-UniRule"/>
</dbReference>
<evidence type="ECO:0000256" key="10">
    <source>
        <dbReference type="ARBA" id="ARBA00023004"/>
    </source>
</evidence>
<dbReference type="GO" id="GO:0020037">
    <property type="term" value="F:heme binding"/>
    <property type="evidence" value="ECO:0007669"/>
    <property type="project" value="TreeGrafter"/>
</dbReference>
<dbReference type="PANTHER" id="PTHR30365">
    <property type="entry name" value="CYTOCHROME D UBIQUINOL OXIDASE"/>
    <property type="match status" value="1"/>
</dbReference>
<dbReference type="EMBL" id="FOHA01000014">
    <property type="protein sequence ID" value="SER97542.1"/>
    <property type="molecule type" value="Genomic_DNA"/>
</dbReference>
<gene>
    <name evidence="13" type="ORF">SAMN04488559_11428</name>
</gene>
<feature type="transmembrane region" description="Helical" evidence="12">
    <location>
        <begin position="186"/>
        <end position="207"/>
    </location>
</feature>
<evidence type="ECO:0000256" key="9">
    <source>
        <dbReference type="ARBA" id="ARBA00022989"/>
    </source>
</evidence>
<comment type="similarity">
    <text evidence="2 12">Belongs to the cytochrome ubiquinol oxidase subunit 1 family.</text>
</comment>
<dbReference type="Pfam" id="PF01654">
    <property type="entry name" value="Cyt_bd_oxida_I"/>
    <property type="match status" value="1"/>
</dbReference>
<keyword evidence="6 12" id="KW-0812">Transmembrane</keyword>
<dbReference type="RefSeq" id="WP_092653078.1">
    <property type="nucleotide sequence ID" value="NZ_FOHA01000014.1"/>
</dbReference>
<feature type="transmembrane region" description="Helical" evidence="12">
    <location>
        <begin position="55"/>
        <end position="73"/>
    </location>
</feature>
<feature type="transmembrane region" description="Helical" evidence="12">
    <location>
        <begin position="219"/>
        <end position="237"/>
    </location>
</feature>
<evidence type="ECO:0000256" key="2">
    <source>
        <dbReference type="ARBA" id="ARBA00009819"/>
    </source>
</evidence>
<keyword evidence="3 12" id="KW-0813">Transport</keyword>
<dbReference type="GO" id="GO:0005886">
    <property type="term" value="C:plasma membrane"/>
    <property type="evidence" value="ECO:0007669"/>
    <property type="project" value="UniProtKB-SubCell"/>
</dbReference>
<dbReference type="GO" id="GO:0070069">
    <property type="term" value="C:cytochrome complex"/>
    <property type="evidence" value="ECO:0007669"/>
    <property type="project" value="UniProtKB-UniRule"/>
</dbReference>
<feature type="transmembrane region" description="Helical" evidence="12">
    <location>
        <begin position="416"/>
        <end position="438"/>
    </location>
</feature>
<evidence type="ECO:0000313" key="13">
    <source>
        <dbReference type="EMBL" id="SER97542.1"/>
    </source>
</evidence>
<dbReference type="GO" id="GO:0016682">
    <property type="term" value="F:oxidoreductase activity, acting on diphenols and related substances as donors, oxygen as acceptor"/>
    <property type="evidence" value="ECO:0007669"/>
    <property type="project" value="TreeGrafter"/>
</dbReference>
<feature type="transmembrane region" description="Helical" evidence="12">
    <location>
        <begin position="331"/>
        <end position="353"/>
    </location>
</feature>
<dbReference type="AlphaFoldDB" id="A0A1H9TKA1"/>
<feature type="transmembrane region" description="Helical" evidence="12">
    <location>
        <begin position="93"/>
        <end position="117"/>
    </location>
</feature>
<evidence type="ECO:0000256" key="3">
    <source>
        <dbReference type="ARBA" id="ARBA00022448"/>
    </source>
</evidence>
<dbReference type="OrthoDB" id="9807042at2"/>
<dbReference type="PIRSF" id="PIRSF006446">
    <property type="entry name" value="Cyt_quinol_oxidase_1"/>
    <property type="match status" value="1"/>
</dbReference>
<evidence type="ECO:0000256" key="8">
    <source>
        <dbReference type="ARBA" id="ARBA00022982"/>
    </source>
</evidence>
<keyword evidence="5 12" id="KW-0349">Heme</keyword>
<dbReference type="Proteomes" id="UP000198948">
    <property type="component" value="Unassembled WGS sequence"/>
</dbReference>
<feature type="transmembrane region" description="Helical" evidence="12">
    <location>
        <begin position="365"/>
        <end position="387"/>
    </location>
</feature>
<dbReference type="GO" id="GO:0019646">
    <property type="term" value="P:aerobic electron transport chain"/>
    <property type="evidence" value="ECO:0007669"/>
    <property type="project" value="InterPro"/>
</dbReference>
<dbReference type="GO" id="GO:0046872">
    <property type="term" value="F:metal ion binding"/>
    <property type="evidence" value="ECO:0007669"/>
    <property type="project" value="UniProtKB-UniRule"/>
</dbReference>
<keyword evidence="11 12" id="KW-0472">Membrane</keyword>
<sequence length="469" mass="52032">MGADIISLARFQFAMTTVFHYFFVPLSIGLALAVAIMETMYVVKKDEKYKVMAKFWAKIFLLSFAVGVVTGIIQEFQFGMNWSDYSRFVGDVFGAPLAVEALLAFFLESTFLGLWMFGWDKFSKKIHVLFIWLVFIGSMLSAFWILVANSFMQHPSGYTLNNGRAELTDFGALLTNPQVWYEFTHVLFGAVVLGGFVVAGLSAFRLLKKKEVTFFKSSMKLGLTIGLIGACLSVLTGDLQTKALVEDQPMKFAATEGLYEDSGDPASWTLIGFQDTDKKESTWSLEIPGMLSILSYNKLEGSVKGMNTVNQELIAQYGERDYYPPVKTLFWSFRVMAGSGMFLILVSAVALWLGRKQKDILNKKWALVVVAFCTFVPFIANTAGWLITELGRYPWTVYGVFTIADSVSPNVSATSLLISNIVYFLLFSGLGAVMVYLVKKELNKGPFADAAGQDNAAKAVVDPFEKGAF</sequence>
<keyword evidence="8 12" id="KW-0249">Electron transport</keyword>
<evidence type="ECO:0000256" key="6">
    <source>
        <dbReference type="ARBA" id="ARBA00022692"/>
    </source>
</evidence>
<evidence type="ECO:0000256" key="7">
    <source>
        <dbReference type="ARBA" id="ARBA00022723"/>
    </source>
</evidence>
<protein>
    <submittedName>
        <fullName evidence="13">Cytochrome bd-I ubiquinol oxidase subunit 1 apoprotein</fullName>
    </submittedName>
</protein>
<name>A0A1H9TKA1_9LACT</name>
<evidence type="ECO:0000313" key="14">
    <source>
        <dbReference type="Proteomes" id="UP000198948"/>
    </source>
</evidence>
<dbReference type="STRING" id="142588.SAMN04488559_11428"/>
<dbReference type="InterPro" id="IPR002585">
    <property type="entry name" value="Cyt-d_ubiquinol_oxidase_su_1"/>
</dbReference>
<feature type="transmembrane region" description="Helical" evidence="12">
    <location>
        <begin position="20"/>
        <end position="43"/>
    </location>
</feature>
<feature type="transmembrane region" description="Helical" evidence="12">
    <location>
        <begin position="129"/>
        <end position="152"/>
    </location>
</feature>
<evidence type="ECO:0000256" key="11">
    <source>
        <dbReference type="ARBA" id="ARBA00023136"/>
    </source>
</evidence>
<keyword evidence="14" id="KW-1185">Reference proteome</keyword>
<organism evidence="13 14">
    <name type="scientific">Isobaculum melis</name>
    <dbReference type="NCBI Taxonomy" id="142588"/>
    <lineage>
        <taxon>Bacteria</taxon>
        <taxon>Bacillati</taxon>
        <taxon>Bacillota</taxon>
        <taxon>Bacilli</taxon>
        <taxon>Lactobacillales</taxon>
        <taxon>Carnobacteriaceae</taxon>
        <taxon>Isobaculum</taxon>
    </lineage>
</organism>
<evidence type="ECO:0000256" key="5">
    <source>
        <dbReference type="ARBA" id="ARBA00022617"/>
    </source>
</evidence>
<keyword evidence="7 12" id="KW-0479">Metal-binding</keyword>
<accession>A0A1H9TKA1</accession>